<feature type="compositionally biased region" description="Basic and acidic residues" evidence="9">
    <location>
        <begin position="356"/>
        <end position="365"/>
    </location>
</feature>
<evidence type="ECO:0000256" key="3">
    <source>
        <dbReference type="ARBA" id="ARBA00010042"/>
    </source>
</evidence>
<keyword evidence="6" id="KW-0206">Cytoskeleton</keyword>
<feature type="compositionally biased region" description="Polar residues" evidence="9">
    <location>
        <begin position="1050"/>
        <end position="1061"/>
    </location>
</feature>
<dbReference type="Pfam" id="PF03941">
    <property type="entry name" value="INCENP_ARK-bind"/>
    <property type="match status" value="1"/>
</dbReference>
<evidence type="ECO:0000256" key="8">
    <source>
        <dbReference type="SAM" id="Coils"/>
    </source>
</evidence>
<dbReference type="OrthoDB" id="6123at2759"/>
<dbReference type="GO" id="GO:0007059">
    <property type="term" value="P:chromosome segregation"/>
    <property type="evidence" value="ECO:0007669"/>
    <property type="project" value="UniProtKB-KW"/>
</dbReference>
<feature type="compositionally biased region" description="Gly residues" evidence="9">
    <location>
        <begin position="576"/>
        <end position="589"/>
    </location>
</feature>
<feature type="compositionally biased region" description="Low complexity" evidence="9">
    <location>
        <begin position="729"/>
        <end position="739"/>
    </location>
</feature>
<feature type="region of interest" description="Disordered" evidence="9">
    <location>
        <begin position="854"/>
        <end position="1061"/>
    </location>
</feature>
<comment type="subcellular location">
    <subcellularLocation>
        <location evidence="2">Cytoplasm</location>
        <location evidence="2">Cytoskeleton</location>
        <location evidence="2">Spindle</location>
    </subcellularLocation>
    <subcellularLocation>
        <location evidence="1">Nucleus</location>
    </subcellularLocation>
</comment>
<dbReference type="Proteomes" id="UP000092666">
    <property type="component" value="Unassembled WGS sequence"/>
</dbReference>
<dbReference type="PANTHER" id="PTHR13142">
    <property type="entry name" value="INNER CENTROMERE PROTEIN"/>
    <property type="match status" value="1"/>
</dbReference>
<reference evidence="11 12" key="1">
    <citation type="submission" date="2013-07" db="EMBL/GenBank/DDBJ databases">
        <title>The Genome Sequence of Cryptococcus heveanensis BCC8398.</title>
        <authorList>
            <consortium name="The Broad Institute Genome Sequencing Platform"/>
            <person name="Cuomo C."/>
            <person name="Litvintseva A."/>
            <person name="Chen Y."/>
            <person name="Heitman J."/>
            <person name="Sun S."/>
            <person name="Springer D."/>
            <person name="Dromer F."/>
            <person name="Young S.K."/>
            <person name="Zeng Q."/>
            <person name="Gargeya S."/>
            <person name="Fitzgerald M."/>
            <person name="Abouelleil A."/>
            <person name="Alvarado L."/>
            <person name="Berlin A.M."/>
            <person name="Chapman S.B."/>
            <person name="Dewar J."/>
            <person name="Goldberg J."/>
            <person name="Griggs A."/>
            <person name="Gujja S."/>
            <person name="Hansen M."/>
            <person name="Howarth C."/>
            <person name="Imamovic A."/>
            <person name="Larimer J."/>
            <person name="McCowan C."/>
            <person name="Murphy C."/>
            <person name="Pearson M."/>
            <person name="Priest M."/>
            <person name="Roberts A."/>
            <person name="Saif S."/>
            <person name="Shea T."/>
            <person name="Sykes S."/>
            <person name="Wortman J."/>
            <person name="Nusbaum C."/>
            <person name="Birren B."/>
        </authorList>
    </citation>
    <scope>NUCLEOTIDE SEQUENCE [LARGE SCALE GENOMIC DNA]</scope>
    <source>
        <strain evidence="11 12">BCC8398</strain>
    </source>
</reference>
<feature type="compositionally biased region" description="Basic and acidic residues" evidence="9">
    <location>
        <begin position="854"/>
        <end position="941"/>
    </location>
</feature>
<protein>
    <recommendedName>
        <fullName evidence="10">Inner centromere protein ARK-binding domain-containing protein</fullName>
    </recommendedName>
</protein>
<evidence type="ECO:0000259" key="10">
    <source>
        <dbReference type="Pfam" id="PF03941"/>
    </source>
</evidence>
<evidence type="ECO:0000256" key="2">
    <source>
        <dbReference type="ARBA" id="ARBA00004186"/>
    </source>
</evidence>
<evidence type="ECO:0000256" key="9">
    <source>
        <dbReference type="SAM" id="MobiDB-lite"/>
    </source>
</evidence>
<feature type="compositionally biased region" description="Polar residues" evidence="9">
    <location>
        <begin position="696"/>
        <end position="723"/>
    </location>
</feature>
<dbReference type="Gene3D" id="6.10.250.2990">
    <property type="match status" value="1"/>
</dbReference>
<evidence type="ECO:0000256" key="5">
    <source>
        <dbReference type="ARBA" id="ARBA00022829"/>
    </source>
</evidence>
<feature type="region of interest" description="Disordered" evidence="9">
    <location>
        <begin position="293"/>
        <end position="383"/>
    </location>
</feature>
<keyword evidence="8" id="KW-0175">Coiled coil</keyword>
<keyword evidence="7" id="KW-0539">Nucleus</keyword>
<gene>
    <name evidence="11" type="ORF">I316_01222</name>
</gene>
<dbReference type="GO" id="GO:0005634">
    <property type="term" value="C:nucleus"/>
    <property type="evidence" value="ECO:0007669"/>
    <property type="project" value="UniProtKB-SubCell"/>
</dbReference>
<feature type="compositionally biased region" description="Basic and acidic residues" evidence="9">
    <location>
        <begin position="631"/>
        <end position="649"/>
    </location>
</feature>
<feature type="compositionally biased region" description="Polar residues" evidence="9">
    <location>
        <begin position="1017"/>
        <end position="1032"/>
    </location>
</feature>
<dbReference type="EMBL" id="KI669493">
    <property type="protein sequence ID" value="OCF37313.1"/>
    <property type="molecule type" value="Genomic_DNA"/>
</dbReference>
<feature type="compositionally biased region" description="Polar residues" evidence="9">
    <location>
        <begin position="299"/>
        <end position="318"/>
    </location>
</feature>
<dbReference type="STRING" id="1296120.A0A1B9H204"/>
<keyword evidence="5" id="KW-0159">Chromosome partition</keyword>
<feature type="region of interest" description="Disordered" evidence="9">
    <location>
        <begin position="445"/>
        <end position="532"/>
    </location>
</feature>
<feature type="coiled-coil region" evidence="8">
    <location>
        <begin position="592"/>
        <end position="622"/>
    </location>
</feature>
<keyword evidence="4" id="KW-0963">Cytoplasm</keyword>
<feature type="compositionally biased region" description="Basic and acidic residues" evidence="9">
    <location>
        <begin position="137"/>
        <end position="148"/>
    </location>
</feature>
<evidence type="ECO:0000256" key="7">
    <source>
        <dbReference type="ARBA" id="ARBA00023242"/>
    </source>
</evidence>
<feature type="region of interest" description="Disordered" evidence="9">
    <location>
        <begin position="622"/>
        <end position="769"/>
    </location>
</feature>
<feature type="compositionally biased region" description="Basic residues" evidence="9">
    <location>
        <begin position="149"/>
        <end position="160"/>
    </location>
</feature>
<sequence length="1212" mass="130614">MTAPSHHLPTFNHYAFNLRDGLRQAAVSTLSELEQSISVQGYGWLDSYMESIMSRQANDNVPIAEYMKTPSRTQTVKKTRATTAAAKDRTDKVKGLNARLALSPASKQSSRPPLSPLQPRSLNAMVLSPTPAQSLKGDPRKAKPEKAKPKAKGKRTRSKKAAANDENSPPTSAETSLNSTSVSSGDSGPNASSSRKGKSIETSVVVPDVQAEKEEQESTSPPSKDTQIAHKPNKIEMVEQQPEPEAVPGIILEDPGHVDEPVDDEIVVEQADGPAPSPPKAAQLPPKDLSVIAERSEEGNSMSSKRNSETTPIDTDTVVNIAPDENIQAGAQEKPTEFITLDARENIKPVSSSSRSETEREHKVDPSMPTSFASAPPPISAGTALPVRQVRSSWLSKALGTGAVPISTANDQEGNFAARKSYAAQLQQGQSNAMDFSGLRKSLVPVGGLKRKSGEGLEENETADDKRPEKTAKVANEPSLSLPTRTPGPISRPTLPSKTPSFGTAGSQPGSQGKTAPSSAPSSDGQRSDISKVTKALDDLREKTAAKELAKQKTVSSASAANAARVPQAKSTGAGFLRGLGSIGAGLLGLGGSAAEEEAQRLARELEEERLAEEEFEKLMRQATKSGATQSHEKEDEIMEEGGKAEKKQRQLTRATTPEGMPVQAPNPPLSPEEEEEMVEEQSVIDELLPVDARTSLATAQRQRSITQEPEEQQISTTPTGTPTKHRSGNVGQVQQGEQNRSDHVQKVDNGANRNRVMELHSDDDEEMDKSNDVMFQTHRKILSSSSAITDALTMSTSSHATTGSLLDHAQSIAAKALGVKPATAPVKSLQLAAAAAKKEQAAIERKAQLKEAEARRQQLAKRKAEEDRIKAEEERVRAEEERKIKVAEMEEKRKQRAELEKRKREREEKAAAIAREKADKERAERDAQAARMKAAEEEAARKRKLAAAALTKSLNGAPAPKRAAGQNGPQHSMNGGKGKEPFRPTKQSTLASSTSSVQLAGKMGPSSFRTAENHQTHSSTITLVTQQQSQAPRDAERKTLGPPSRPSALANTQPMRQSNAIFQGTHVPALGQASSVLQQSRVALQTQLDEKAAMIQSEDIVLPDIASEYSDSDDEDRTRDFIPPSWAESPNLRAALEAQASRDPDELFGPIKPLNMEELFKVRTNKFRARTSSANWSRGDGLTKAEEVEYAKRMGFKPMPSNLGHGGGNGQ</sequence>
<reference evidence="12" key="2">
    <citation type="submission" date="2013-12" db="EMBL/GenBank/DDBJ databases">
        <title>Evolution of pathogenesis and genome organization in the Tremellales.</title>
        <authorList>
            <person name="Cuomo C."/>
            <person name="Litvintseva A."/>
            <person name="Heitman J."/>
            <person name="Chen Y."/>
            <person name="Sun S."/>
            <person name="Springer D."/>
            <person name="Dromer F."/>
            <person name="Young S."/>
            <person name="Zeng Q."/>
            <person name="Chapman S."/>
            <person name="Gujja S."/>
            <person name="Saif S."/>
            <person name="Birren B."/>
        </authorList>
    </citation>
    <scope>NUCLEOTIDE SEQUENCE [LARGE SCALE GENOMIC DNA]</scope>
    <source>
        <strain evidence="12">BCC8398</strain>
    </source>
</reference>
<evidence type="ECO:0000256" key="6">
    <source>
        <dbReference type="ARBA" id="ARBA00023212"/>
    </source>
</evidence>
<name>A0A1B9H204_9TREE</name>
<feature type="compositionally biased region" description="Polar residues" evidence="9">
    <location>
        <begin position="494"/>
        <end position="525"/>
    </location>
</feature>
<proteinExistence type="inferred from homology"/>
<feature type="compositionally biased region" description="Basic and acidic residues" evidence="9">
    <location>
        <begin position="463"/>
        <end position="472"/>
    </location>
</feature>
<organism evidence="11 12">
    <name type="scientific">Kwoniella heveanensis BCC8398</name>
    <dbReference type="NCBI Taxonomy" id="1296120"/>
    <lineage>
        <taxon>Eukaryota</taxon>
        <taxon>Fungi</taxon>
        <taxon>Dikarya</taxon>
        <taxon>Basidiomycota</taxon>
        <taxon>Agaricomycotina</taxon>
        <taxon>Tremellomycetes</taxon>
        <taxon>Tremellales</taxon>
        <taxon>Cryptococcaceae</taxon>
        <taxon>Kwoniella</taxon>
    </lineage>
</organism>
<accession>A0A1B9H204</accession>
<evidence type="ECO:0000256" key="4">
    <source>
        <dbReference type="ARBA" id="ARBA00022490"/>
    </source>
</evidence>
<keyword evidence="12" id="KW-1185">Reference proteome</keyword>
<evidence type="ECO:0000313" key="12">
    <source>
        <dbReference type="Proteomes" id="UP000092666"/>
    </source>
</evidence>
<feature type="region of interest" description="Disordered" evidence="9">
    <location>
        <begin position="72"/>
        <end position="242"/>
    </location>
</feature>
<dbReference type="AlphaFoldDB" id="A0A1B9H204"/>
<feature type="compositionally biased region" description="Low complexity" evidence="9">
    <location>
        <begin position="181"/>
        <end position="194"/>
    </location>
</feature>
<evidence type="ECO:0000313" key="11">
    <source>
        <dbReference type="EMBL" id="OCF37313.1"/>
    </source>
</evidence>
<dbReference type="InterPro" id="IPR005635">
    <property type="entry name" value="Inner_centromere_prot_ARK-bd"/>
</dbReference>
<feature type="compositionally biased region" description="Low complexity" evidence="9">
    <location>
        <begin position="108"/>
        <end position="122"/>
    </location>
</feature>
<feature type="domain" description="Inner centromere protein ARK-binding" evidence="10">
    <location>
        <begin position="1105"/>
        <end position="1161"/>
    </location>
</feature>
<dbReference type="PANTHER" id="PTHR13142:SF1">
    <property type="entry name" value="INNER CENTROMERE PROTEIN"/>
    <property type="match status" value="1"/>
</dbReference>
<feature type="compositionally biased region" description="Acidic residues" evidence="9">
    <location>
        <begin position="672"/>
        <end position="684"/>
    </location>
</feature>
<evidence type="ECO:0000256" key="1">
    <source>
        <dbReference type="ARBA" id="ARBA00004123"/>
    </source>
</evidence>
<dbReference type="GO" id="GO:0005819">
    <property type="term" value="C:spindle"/>
    <property type="evidence" value="ECO:0007669"/>
    <property type="project" value="UniProtKB-SubCell"/>
</dbReference>
<comment type="similarity">
    <text evidence="3">Belongs to the INCENP family.</text>
</comment>
<feature type="region of interest" description="Disordered" evidence="9">
    <location>
        <begin position="548"/>
        <end position="589"/>
    </location>
</feature>
<feature type="compositionally biased region" description="Polar residues" evidence="9">
    <location>
        <begin position="986"/>
        <end position="999"/>
    </location>
</feature>
<feature type="compositionally biased region" description="Polar residues" evidence="9">
    <location>
        <begin position="165"/>
        <end position="180"/>
    </location>
</feature>